<comment type="caution">
    <text evidence="1">The sequence shown here is derived from an EMBL/GenBank/DDBJ whole genome shotgun (WGS) entry which is preliminary data.</text>
</comment>
<evidence type="ECO:0000313" key="2">
    <source>
        <dbReference type="Proteomes" id="UP001396334"/>
    </source>
</evidence>
<name>A0ABR2QSF3_9ROSI</name>
<sequence length="70" mass="8040">MYTRQTMGGNGNQEKPYNLRYKRNRKGVLFGGVRFLKTLPSFISGAIFDCLQRNEEIKKQVGFCFGLIGF</sequence>
<organism evidence="1 2">
    <name type="scientific">Hibiscus sabdariffa</name>
    <name type="common">roselle</name>
    <dbReference type="NCBI Taxonomy" id="183260"/>
    <lineage>
        <taxon>Eukaryota</taxon>
        <taxon>Viridiplantae</taxon>
        <taxon>Streptophyta</taxon>
        <taxon>Embryophyta</taxon>
        <taxon>Tracheophyta</taxon>
        <taxon>Spermatophyta</taxon>
        <taxon>Magnoliopsida</taxon>
        <taxon>eudicotyledons</taxon>
        <taxon>Gunneridae</taxon>
        <taxon>Pentapetalae</taxon>
        <taxon>rosids</taxon>
        <taxon>malvids</taxon>
        <taxon>Malvales</taxon>
        <taxon>Malvaceae</taxon>
        <taxon>Malvoideae</taxon>
        <taxon>Hibiscus</taxon>
    </lineage>
</organism>
<gene>
    <name evidence="1" type="ORF">V6N11_061032</name>
</gene>
<keyword evidence="2" id="KW-1185">Reference proteome</keyword>
<accession>A0ABR2QSF3</accession>
<reference evidence="1 2" key="1">
    <citation type="journal article" date="2024" name="G3 (Bethesda)">
        <title>Genome assembly of Hibiscus sabdariffa L. provides insights into metabolisms of medicinal natural products.</title>
        <authorList>
            <person name="Kim T."/>
        </authorList>
    </citation>
    <scope>NUCLEOTIDE SEQUENCE [LARGE SCALE GENOMIC DNA]</scope>
    <source>
        <strain evidence="1">TK-2024</strain>
        <tissue evidence="1">Old leaves</tissue>
    </source>
</reference>
<protein>
    <submittedName>
        <fullName evidence="1">Uncharacterized protein</fullName>
    </submittedName>
</protein>
<dbReference type="Proteomes" id="UP001396334">
    <property type="component" value="Unassembled WGS sequence"/>
</dbReference>
<evidence type="ECO:0000313" key="1">
    <source>
        <dbReference type="EMBL" id="KAK9003470.1"/>
    </source>
</evidence>
<dbReference type="EMBL" id="JBBPBN010000034">
    <property type="protein sequence ID" value="KAK9003470.1"/>
    <property type="molecule type" value="Genomic_DNA"/>
</dbReference>
<proteinExistence type="predicted"/>